<evidence type="ECO:0000313" key="5">
    <source>
        <dbReference type="Proteomes" id="UP000254603"/>
    </source>
</evidence>
<dbReference type="Proteomes" id="UP000594903">
    <property type="component" value="Chromosome"/>
</dbReference>
<dbReference type="OrthoDB" id="9807968at2"/>
<dbReference type="STRING" id="1122619.GCA_000373745_02061"/>
<reference evidence="3 6" key="2">
    <citation type="submission" date="2020-12" db="EMBL/GenBank/DDBJ databases">
        <title>FDA dAtabase for Regulatory Grade micrObial Sequences (FDA-ARGOS): Supporting development and validation of Infectious Disease Dx tests.</title>
        <authorList>
            <person name="Sproer C."/>
            <person name="Gronow S."/>
            <person name="Severitt S."/>
            <person name="Schroder I."/>
            <person name="Tallon L."/>
            <person name="Sadzewicz L."/>
            <person name="Zhao X."/>
            <person name="Boylan J."/>
            <person name="Ott S."/>
            <person name="Bowen H."/>
            <person name="Vavikolanu K."/>
            <person name="Mehta A."/>
            <person name="Aluvathingal J."/>
            <person name="Nadendla S."/>
            <person name="Lowell S."/>
            <person name="Myers T."/>
            <person name="Yan Y."/>
            <person name="Sichtig H."/>
        </authorList>
    </citation>
    <scope>NUCLEOTIDE SEQUENCE [LARGE SCALE GENOMIC DNA]</scope>
    <source>
        <strain evidence="3 6">FDAARGOS_872</strain>
    </source>
</reference>
<evidence type="ECO:0000256" key="2">
    <source>
        <dbReference type="ARBA" id="ARBA00023186"/>
    </source>
</evidence>
<sequence length="239" mass="27138">MSVLKTTIKDGALKEHYQKGALRLISLPVDYGKARDEDDNRFFAYLSTLGGGLVGGDNYSQNFKMENSNAVLSSQSNQKVYKGASKLKTLINLDERSKLLFYNHANIFYKDADFSSKTTIFCQSGAQLFYLDGGFIGYADACFKANMSLRIYINSSLKLNDLFHYDSRQNLNSFFNYEYFYTLVIVNEELDIPDVDESDLKAFSSKIDKVTVVRVASSKNDSAMNYIDELKNQFLKENV</sequence>
<dbReference type="Pfam" id="PF01774">
    <property type="entry name" value="UreD"/>
    <property type="match status" value="1"/>
</dbReference>
<dbReference type="Proteomes" id="UP000254603">
    <property type="component" value="Unassembled WGS sequence"/>
</dbReference>
<dbReference type="GO" id="GO:0016151">
    <property type="term" value="F:nickel cation binding"/>
    <property type="evidence" value="ECO:0007669"/>
    <property type="project" value="InterPro"/>
</dbReference>
<gene>
    <name evidence="3" type="ORF">I6G29_04030</name>
    <name evidence="4" type="ORF">NCTC11997_00857</name>
</gene>
<reference evidence="4 5" key="1">
    <citation type="submission" date="2018-06" db="EMBL/GenBank/DDBJ databases">
        <authorList>
            <consortium name="Pathogen Informatics"/>
            <person name="Doyle S."/>
        </authorList>
    </citation>
    <scope>NUCLEOTIDE SEQUENCE [LARGE SCALE GENOMIC DNA]</scope>
    <source>
        <strain evidence="4 5">NCTC11997</strain>
    </source>
</reference>
<evidence type="ECO:0000313" key="4">
    <source>
        <dbReference type="EMBL" id="SUA52637.1"/>
    </source>
</evidence>
<evidence type="ECO:0000313" key="6">
    <source>
        <dbReference type="Proteomes" id="UP000594903"/>
    </source>
</evidence>
<keyword evidence="2" id="KW-0143">Chaperone</keyword>
<keyword evidence="6" id="KW-1185">Reference proteome</keyword>
<name>A0A378XFC3_9BURK</name>
<dbReference type="EMBL" id="UGSB01000001">
    <property type="protein sequence ID" value="SUA52637.1"/>
    <property type="molecule type" value="Genomic_DNA"/>
</dbReference>
<dbReference type="EMBL" id="CP065725">
    <property type="protein sequence ID" value="QPT40753.1"/>
    <property type="molecule type" value="Genomic_DNA"/>
</dbReference>
<dbReference type="PANTHER" id="PTHR33643">
    <property type="entry name" value="UREASE ACCESSORY PROTEIN D"/>
    <property type="match status" value="1"/>
</dbReference>
<proteinExistence type="inferred from homology"/>
<dbReference type="InterPro" id="IPR002669">
    <property type="entry name" value="UreD"/>
</dbReference>
<dbReference type="RefSeq" id="WP_018575245.1">
    <property type="nucleotide sequence ID" value="NZ_CP065725.1"/>
</dbReference>
<organism evidence="4 5">
    <name type="scientific">Oligella ureolytica</name>
    <dbReference type="NCBI Taxonomy" id="90244"/>
    <lineage>
        <taxon>Bacteria</taxon>
        <taxon>Pseudomonadati</taxon>
        <taxon>Pseudomonadota</taxon>
        <taxon>Betaproteobacteria</taxon>
        <taxon>Burkholderiales</taxon>
        <taxon>Alcaligenaceae</taxon>
        <taxon>Oligella</taxon>
    </lineage>
</organism>
<evidence type="ECO:0000313" key="3">
    <source>
        <dbReference type="EMBL" id="QPT40753.1"/>
    </source>
</evidence>
<protein>
    <submittedName>
        <fullName evidence="4">UreD urease accessory protein</fullName>
    </submittedName>
    <submittedName>
        <fullName evidence="3">Urease accessory protein UreD</fullName>
    </submittedName>
</protein>
<dbReference type="PANTHER" id="PTHR33643:SF1">
    <property type="entry name" value="UREASE ACCESSORY PROTEIN D"/>
    <property type="match status" value="1"/>
</dbReference>
<comment type="similarity">
    <text evidence="1">Belongs to the UreD family.</text>
</comment>
<evidence type="ECO:0000256" key="1">
    <source>
        <dbReference type="ARBA" id="ARBA00007177"/>
    </source>
</evidence>
<dbReference type="AlphaFoldDB" id="A0A378XFC3"/>
<accession>A0A378XFC3</accession>